<reference evidence="2 3" key="1">
    <citation type="journal article" date="2018" name="PLoS Genet.">
        <title>Population sequencing reveals clonal diversity and ancestral inbreeding in the grapevine cultivar Chardonnay.</title>
        <authorList>
            <person name="Roach M.J."/>
            <person name="Johnson D.L."/>
            <person name="Bohlmann J."/>
            <person name="van Vuuren H.J."/>
            <person name="Jones S.J."/>
            <person name="Pretorius I.S."/>
            <person name="Schmidt S.A."/>
            <person name="Borneman A.R."/>
        </authorList>
    </citation>
    <scope>NUCLEOTIDE SEQUENCE [LARGE SCALE GENOMIC DNA]</scope>
    <source>
        <strain evidence="3">cv. Chardonnay</strain>
        <tissue evidence="2">Leaf</tissue>
    </source>
</reference>
<protein>
    <submittedName>
        <fullName evidence="2">Uncharacterized protein</fullName>
    </submittedName>
</protein>
<dbReference type="Proteomes" id="UP000288805">
    <property type="component" value="Unassembled WGS sequence"/>
</dbReference>
<dbReference type="AlphaFoldDB" id="A0A438CRC7"/>
<sequence length="70" mass="7370">MESVGATTRGRDTYGTRGGISGTRDAVEKRNEGGSSFGEGTQAIFGARKSQIQVNLRSSEGASKSIQFEV</sequence>
<dbReference type="EMBL" id="QGNW01002062">
    <property type="protein sequence ID" value="RVW25766.1"/>
    <property type="molecule type" value="Genomic_DNA"/>
</dbReference>
<evidence type="ECO:0000313" key="2">
    <source>
        <dbReference type="EMBL" id="RVW25766.1"/>
    </source>
</evidence>
<evidence type="ECO:0000313" key="3">
    <source>
        <dbReference type="Proteomes" id="UP000288805"/>
    </source>
</evidence>
<organism evidence="2 3">
    <name type="scientific">Vitis vinifera</name>
    <name type="common">Grape</name>
    <dbReference type="NCBI Taxonomy" id="29760"/>
    <lineage>
        <taxon>Eukaryota</taxon>
        <taxon>Viridiplantae</taxon>
        <taxon>Streptophyta</taxon>
        <taxon>Embryophyta</taxon>
        <taxon>Tracheophyta</taxon>
        <taxon>Spermatophyta</taxon>
        <taxon>Magnoliopsida</taxon>
        <taxon>eudicotyledons</taxon>
        <taxon>Gunneridae</taxon>
        <taxon>Pentapetalae</taxon>
        <taxon>rosids</taxon>
        <taxon>Vitales</taxon>
        <taxon>Vitaceae</taxon>
        <taxon>Viteae</taxon>
        <taxon>Vitis</taxon>
    </lineage>
</organism>
<accession>A0A438CRC7</accession>
<name>A0A438CRC7_VITVI</name>
<proteinExistence type="predicted"/>
<feature type="region of interest" description="Disordered" evidence="1">
    <location>
        <begin position="1"/>
        <end position="42"/>
    </location>
</feature>
<comment type="caution">
    <text evidence="2">The sequence shown here is derived from an EMBL/GenBank/DDBJ whole genome shotgun (WGS) entry which is preliminary data.</text>
</comment>
<gene>
    <name evidence="2" type="ORF">CK203_100221</name>
</gene>
<evidence type="ECO:0000256" key="1">
    <source>
        <dbReference type="SAM" id="MobiDB-lite"/>
    </source>
</evidence>